<feature type="region of interest" description="Disordered" evidence="1">
    <location>
        <begin position="200"/>
        <end position="226"/>
    </location>
</feature>
<comment type="caution">
    <text evidence="3">The sequence shown here is derived from an EMBL/GenBank/DDBJ whole genome shotgun (WGS) entry which is preliminary data.</text>
</comment>
<proteinExistence type="predicted"/>
<dbReference type="InterPro" id="IPR001584">
    <property type="entry name" value="Integrase_cat-core"/>
</dbReference>
<gene>
    <name evidence="3" type="ORF">CRENBAI_026722</name>
</gene>
<name>A0AAV9SFT1_9TELE</name>
<dbReference type="PROSITE" id="PS50994">
    <property type="entry name" value="INTEGRASE"/>
    <property type="match status" value="1"/>
</dbReference>
<dbReference type="Proteomes" id="UP001311232">
    <property type="component" value="Unassembled WGS sequence"/>
</dbReference>
<evidence type="ECO:0000313" key="4">
    <source>
        <dbReference type="Proteomes" id="UP001311232"/>
    </source>
</evidence>
<dbReference type="InterPro" id="IPR012337">
    <property type="entry name" value="RNaseH-like_sf"/>
</dbReference>
<dbReference type="GO" id="GO:0015074">
    <property type="term" value="P:DNA integration"/>
    <property type="evidence" value="ECO:0007669"/>
    <property type="project" value="InterPro"/>
</dbReference>
<feature type="domain" description="Integrase catalytic" evidence="2">
    <location>
        <begin position="16"/>
        <end position="202"/>
    </location>
</feature>
<dbReference type="GO" id="GO:0003676">
    <property type="term" value="F:nucleic acid binding"/>
    <property type="evidence" value="ECO:0007669"/>
    <property type="project" value="InterPro"/>
</dbReference>
<keyword evidence="4" id="KW-1185">Reference proteome</keyword>
<reference evidence="3 4" key="1">
    <citation type="submission" date="2021-06" db="EMBL/GenBank/DDBJ databases">
        <authorList>
            <person name="Palmer J.M."/>
        </authorList>
    </citation>
    <scope>NUCLEOTIDE SEQUENCE [LARGE SCALE GENOMIC DNA]</scope>
    <source>
        <strain evidence="3 4">MEX-2019</strain>
        <tissue evidence="3">Muscle</tissue>
    </source>
</reference>
<accession>A0AAV9SFT1</accession>
<organism evidence="3 4">
    <name type="scientific">Crenichthys baileyi</name>
    <name type="common">White River springfish</name>
    <dbReference type="NCBI Taxonomy" id="28760"/>
    <lineage>
        <taxon>Eukaryota</taxon>
        <taxon>Metazoa</taxon>
        <taxon>Chordata</taxon>
        <taxon>Craniata</taxon>
        <taxon>Vertebrata</taxon>
        <taxon>Euteleostomi</taxon>
        <taxon>Actinopterygii</taxon>
        <taxon>Neopterygii</taxon>
        <taxon>Teleostei</taxon>
        <taxon>Neoteleostei</taxon>
        <taxon>Acanthomorphata</taxon>
        <taxon>Ovalentaria</taxon>
        <taxon>Atherinomorphae</taxon>
        <taxon>Cyprinodontiformes</taxon>
        <taxon>Goodeidae</taxon>
        <taxon>Crenichthys</taxon>
    </lineage>
</organism>
<sequence length="226" mass="25119">MRVVQSVHKALRTCRRAAYPVKNWKAEAMDPYEAHLARTTDCGVCGQYNAGRRGQRLEGLTIKSTSLGAQYSMSGVCNCKSSKESQRQAVSLPCWSKSVVPWGPKELRTDNGTHFSQRTEVDHWCQKIWSNENLLSTIHSPSENGVVERTIGLVKKLDSKNANSRDWSTKAVEIGQALNTDVESVDPPLQQNSPTTILFTRVGRSSNEKTGKQTPKCHSVRDNECG</sequence>
<dbReference type="InterPro" id="IPR036397">
    <property type="entry name" value="RNaseH_sf"/>
</dbReference>
<evidence type="ECO:0000256" key="1">
    <source>
        <dbReference type="SAM" id="MobiDB-lite"/>
    </source>
</evidence>
<evidence type="ECO:0000313" key="3">
    <source>
        <dbReference type="EMBL" id="KAK5620249.1"/>
    </source>
</evidence>
<dbReference type="EMBL" id="JAHHUM010000379">
    <property type="protein sequence ID" value="KAK5620249.1"/>
    <property type="molecule type" value="Genomic_DNA"/>
</dbReference>
<protein>
    <recommendedName>
        <fullName evidence="2">Integrase catalytic domain-containing protein</fullName>
    </recommendedName>
</protein>
<dbReference type="SUPFAM" id="SSF53098">
    <property type="entry name" value="Ribonuclease H-like"/>
    <property type="match status" value="1"/>
</dbReference>
<dbReference type="AlphaFoldDB" id="A0AAV9SFT1"/>
<dbReference type="Gene3D" id="3.30.420.10">
    <property type="entry name" value="Ribonuclease H-like superfamily/Ribonuclease H"/>
    <property type="match status" value="1"/>
</dbReference>
<evidence type="ECO:0000259" key="2">
    <source>
        <dbReference type="PROSITE" id="PS50994"/>
    </source>
</evidence>